<evidence type="ECO:0000256" key="3">
    <source>
        <dbReference type="ARBA" id="ARBA00012239"/>
    </source>
</evidence>
<dbReference type="Gene3D" id="1.10.260.50">
    <property type="match status" value="1"/>
</dbReference>
<organism evidence="12 13">
    <name type="scientific">Vagococcus allomyrinae</name>
    <dbReference type="NCBI Taxonomy" id="2794353"/>
    <lineage>
        <taxon>Bacteria</taxon>
        <taxon>Bacillati</taxon>
        <taxon>Bacillota</taxon>
        <taxon>Bacilli</taxon>
        <taxon>Lactobacillales</taxon>
        <taxon>Enterococcaceae</taxon>
        <taxon>Vagococcus</taxon>
    </lineage>
</organism>
<comment type="catalytic activity">
    <reaction evidence="9">
        <text>(sulfur carrier)-H + L-cysteine = (sulfur carrier)-SH + L-alanine</text>
        <dbReference type="Rhea" id="RHEA:43892"/>
        <dbReference type="Rhea" id="RHEA-COMP:14737"/>
        <dbReference type="Rhea" id="RHEA-COMP:14739"/>
        <dbReference type="ChEBI" id="CHEBI:29917"/>
        <dbReference type="ChEBI" id="CHEBI:35235"/>
        <dbReference type="ChEBI" id="CHEBI:57972"/>
        <dbReference type="ChEBI" id="CHEBI:64428"/>
        <dbReference type="EC" id="2.8.1.7"/>
    </reaction>
</comment>
<dbReference type="EC" id="2.8.1.7" evidence="3"/>
<reference evidence="12" key="1">
    <citation type="submission" date="2020-12" db="EMBL/GenBank/DDBJ databases">
        <title>Vagococcus allomyrinae sp. nov. and Enterococcus lavae sp. nov., isolated from the larvae of Allomyrina dichotoma.</title>
        <authorList>
            <person name="Lee S.D."/>
        </authorList>
    </citation>
    <scope>NUCLEOTIDE SEQUENCE</scope>
    <source>
        <strain evidence="12">BWB3-3</strain>
    </source>
</reference>
<keyword evidence="7" id="KW-0408">Iron</keyword>
<keyword evidence="6" id="KW-0663">Pyridoxal phosphate</keyword>
<evidence type="ECO:0000256" key="9">
    <source>
        <dbReference type="ARBA" id="ARBA00050776"/>
    </source>
</evidence>
<dbReference type="Gene3D" id="3.90.1150.10">
    <property type="entry name" value="Aspartate Aminotransferase, domain 1"/>
    <property type="match status" value="1"/>
</dbReference>
<dbReference type="GO" id="GO:0031071">
    <property type="term" value="F:cysteine desulfurase activity"/>
    <property type="evidence" value="ECO:0007669"/>
    <property type="project" value="UniProtKB-EC"/>
</dbReference>
<name>A0A940P107_9ENTE</name>
<dbReference type="PIRSF" id="PIRSF005572">
    <property type="entry name" value="NifS"/>
    <property type="match status" value="1"/>
</dbReference>
<dbReference type="RefSeq" id="WP_209524392.1">
    <property type="nucleotide sequence ID" value="NZ_JAEEGA010000001.1"/>
</dbReference>
<accession>A0A940P107</accession>
<evidence type="ECO:0000256" key="4">
    <source>
        <dbReference type="ARBA" id="ARBA00022679"/>
    </source>
</evidence>
<evidence type="ECO:0000259" key="11">
    <source>
        <dbReference type="Pfam" id="PF00266"/>
    </source>
</evidence>
<evidence type="ECO:0000256" key="1">
    <source>
        <dbReference type="ARBA" id="ARBA00001933"/>
    </source>
</evidence>
<dbReference type="SUPFAM" id="SSF53383">
    <property type="entry name" value="PLP-dependent transferases"/>
    <property type="match status" value="1"/>
</dbReference>
<dbReference type="PANTHER" id="PTHR11601">
    <property type="entry name" value="CYSTEINE DESULFURYLASE FAMILY MEMBER"/>
    <property type="match status" value="1"/>
</dbReference>
<dbReference type="PANTHER" id="PTHR11601:SF34">
    <property type="entry name" value="CYSTEINE DESULFURASE"/>
    <property type="match status" value="1"/>
</dbReference>
<evidence type="ECO:0000313" key="13">
    <source>
        <dbReference type="Proteomes" id="UP000674938"/>
    </source>
</evidence>
<dbReference type="Proteomes" id="UP000674938">
    <property type="component" value="Unassembled WGS sequence"/>
</dbReference>
<dbReference type="InterPro" id="IPR000192">
    <property type="entry name" value="Aminotrans_V_dom"/>
</dbReference>
<keyword evidence="13" id="KW-1185">Reference proteome</keyword>
<gene>
    <name evidence="12" type="ORF">I6N95_00565</name>
</gene>
<dbReference type="InterPro" id="IPR020578">
    <property type="entry name" value="Aminotrans_V_PyrdxlP_BS"/>
</dbReference>
<dbReference type="EMBL" id="JAEEGA010000001">
    <property type="protein sequence ID" value="MBP1039487.1"/>
    <property type="molecule type" value="Genomic_DNA"/>
</dbReference>
<keyword evidence="8" id="KW-0411">Iron-sulfur</keyword>
<evidence type="ECO:0000256" key="6">
    <source>
        <dbReference type="ARBA" id="ARBA00022898"/>
    </source>
</evidence>
<dbReference type="InterPro" id="IPR016454">
    <property type="entry name" value="Cysteine_dSase"/>
</dbReference>
<comment type="caution">
    <text evidence="12">The sequence shown here is derived from an EMBL/GenBank/DDBJ whole genome shotgun (WGS) entry which is preliminary data.</text>
</comment>
<dbReference type="PROSITE" id="PS00595">
    <property type="entry name" value="AA_TRANSFER_CLASS_5"/>
    <property type="match status" value="1"/>
</dbReference>
<protein>
    <recommendedName>
        <fullName evidence="3">cysteine desulfurase</fullName>
        <ecNumber evidence="3">2.8.1.7</ecNumber>
    </recommendedName>
</protein>
<dbReference type="GO" id="GO:0046872">
    <property type="term" value="F:metal ion binding"/>
    <property type="evidence" value="ECO:0007669"/>
    <property type="project" value="UniProtKB-KW"/>
</dbReference>
<comment type="cofactor">
    <cofactor evidence="1 10">
        <name>pyridoxal 5'-phosphate</name>
        <dbReference type="ChEBI" id="CHEBI:597326"/>
    </cofactor>
</comment>
<comment type="similarity">
    <text evidence="2">Belongs to the class-V pyridoxal-phosphate-dependent aminotransferase family. NifS/IscS subfamily.</text>
</comment>
<dbReference type="Gene3D" id="3.40.640.10">
    <property type="entry name" value="Type I PLP-dependent aspartate aminotransferase-like (Major domain)"/>
    <property type="match status" value="1"/>
</dbReference>
<dbReference type="Pfam" id="PF00266">
    <property type="entry name" value="Aminotran_5"/>
    <property type="match status" value="1"/>
</dbReference>
<proteinExistence type="inferred from homology"/>
<evidence type="ECO:0000313" key="12">
    <source>
        <dbReference type="EMBL" id="MBP1039487.1"/>
    </source>
</evidence>
<evidence type="ECO:0000256" key="5">
    <source>
        <dbReference type="ARBA" id="ARBA00022723"/>
    </source>
</evidence>
<evidence type="ECO:0000256" key="10">
    <source>
        <dbReference type="RuleBase" id="RU004504"/>
    </source>
</evidence>
<evidence type="ECO:0000256" key="2">
    <source>
        <dbReference type="ARBA" id="ARBA00006490"/>
    </source>
</evidence>
<dbReference type="InterPro" id="IPR015424">
    <property type="entry name" value="PyrdxlP-dep_Trfase"/>
</dbReference>
<dbReference type="FunFam" id="3.40.640.10:FF:000084">
    <property type="entry name" value="IscS-like cysteine desulfurase"/>
    <property type="match status" value="1"/>
</dbReference>
<dbReference type="GO" id="GO:0051536">
    <property type="term" value="F:iron-sulfur cluster binding"/>
    <property type="evidence" value="ECO:0007669"/>
    <property type="project" value="UniProtKB-KW"/>
</dbReference>
<sequence length="381" mass="41123">MERIYLDHGATTPMHPLVIEKMTEIMATVFGNPSSIHQQGRQAHGLLEEARSKIANSLNANDHEIIFTSGGTESDNSAIMQTAHARVAEGKHIITSAVEHPAVLNTMKELVHQGFEVTYLPVNEAGGLTAESVAEVLREDTILVSLMSLNNETGVRFPIAEIGQLLAGHSAYFHTDAVQAFGLDELDVKALGVDFLSATAHKINGPKGIGFLYIRDGISLPALLHGGEQEEKRRPGTENLAGIQGFATAVEILTPVEKAKRLAAYEHFGLLIKEALTEAEIPFVINGGQGEKSPHILNLWLKGIPNDLLLMHLDLQGISLSIGSACTAGNVEPSHVLEAMYGKGHPSTKESLRVSFGLGNTVAEIELFIERLLEVVHRLGK</sequence>
<dbReference type="InterPro" id="IPR015422">
    <property type="entry name" value="PyrdxlP-dep_Trfase_small"/>
</dbReference>
<feature type="domain" description="Aminotransferase class V" evidence="11">
    <location>
        <begin position="4"/>
        <end position="368"/>
    </location>
</feature>
<evidence type="ECO:0000256" key="7">
    <source>
        <dbReference type="ARBA" id="ARBA00023004"/>
    </source>
</evidence>
<keyword evidence="4" id="KW-0808">Transferase</keyword>
<evidence type="ECO:0000256" key="8">
    <source>
        <dbReference type="ARBA" id="ARBA00023014"/>
    </source>
</evidence>
<dbReference type="AlphaFoldDB" id="A0A940P107"/>
<keyword evidence="5" id="KW-0479">Metal-binding</keyword>
<dbReference type="InterPro" id="IPR015421">
    <property type="entry name" value="PyrdxlP-dep_Trfase_major"/>
</dbReference>